<name>A0A914M9S9_MELIC</name>
<dbReference type="AlphaFoldDB" id="A0A914M9S9"/>
<organism evidence="1 2">
    <name type="scientific">Meloidogyne incognita</name>
    <name type="common">Southern root-knot nematode worm</name>
    <name type="synonym">Oxyuris incognita</name>
    <dbReference type="NCBI Taxonomy" id="6306"/>
    <lineage>
        <taxon>Eukaryota</taxon>
        <taxon>Metazoa</taxon>
        <taxon>Ecdysozoa</taxon>
        <taxon>Nematoda</taxon>
        <taxon>Chromadorea</taxon>
        <taxon>Rhabditida</taxon>
        <taxon>Tylenchina</taxon>
        <taxon>Tylenchomorpha</taxon>
        <taxon>Tylenchoidea</taxon>
        <taxon>Meloidogynidae</taxon>
        <taxon>Meloidogyninae</taxon>
        <taxon>Meloidogyne</taxon>
        <taxon>Meloidogyne incognita group</taxon>
    </lineage>
</organism>
<sequence>MNGGSDNTNAELQCLLMLCYNRLPSRSRSDWLLCRPHEETLEDGGSPTTLPSNSARCATYRLYQ</sequence>
<evidence type="ECO:0000313" key="1">
    <source>
        <dbReference type="Proteomes" id="UP000887563"/>
    </source>
</evidence>
<keyword evidence="1" id="KW-1185">Reference proteome</keyword>
<reference evidence="2" key="1">
    <citation type="submission" date="2022-11" db="UniProtKB">
        <authorList>
            <consortium name="WormBaseParasite"/>
        </authorList>
    </citation>
    <scope>IDENTIFICATION</scope>
</reference>
<protein>
    <submittedName>
        <fullName evidence="2">Uncharacterized protein</fullName>
    </submittedName>
</protein>
<dbReference type="WBParaSite" id="Minc3s01492g24245">
    <property type="protein sequence ID" value="Minc3s01492g24245"/>
    <property type="gene ID" value="Minc3s01492g24245"/>
</dbReference>
<accession>A0A914M9S9</accession>
<dbReference type="Proteomes" id="UP000887563">
    <property type="component" value="Unplaced"/>
</dbReference>
<evidence type="ECO:0000313" key="2">
    <source>
        <dbReference type="WBParaSite" id="Minc3s01492g24245"/>
    </source>
</evidence>
<proteinExistence type="predicted"/>